<keyword evidence="2" id="KW-1185">Reference proteome</keyword>
<dbReference type="EC" id="3.4.23.-" evidence="1"/>
<dbReference type="Proteomes" id="UP001596091">
    <property type="component" value="Unassembled WGS sequence"/>
</dbReference>
<accession>A0ABW1EEY4</accession>
<reference evidence="2" key="1">
    <citation type="journal article" date="2019" name="Int. J. Syst. Evol. Microbiol.">
        <title>The Global Catalogue of Microorganisms (GCM) 10K type strain sequencing project: providing services to taxonomists for standard genome sequencing and annotation.</title>
        <authorList>
            <consortium name="The Broad Institute Genomics Platform"/>
            <consortium name="The Broad Institute Genome Sequencing Center for Infectious Disease"/>
            <person name="Wu L."/>
            <person name="Ma J."/>
        </authorList>
    </citation>
    <scope>NUCLEOTIDE SEQUENCE [LARGE SCALE GENOMIC DNA]</scope>
    <source>
        <strain evidence="2">JCM 4087</strain>
    </source>
</reference>
<proteinExistence type="predicted"/>
<dbReference type="Gene3D" id="2.40.70.10">
    <property type="entry name" value="Acid Proteases"/>
    <property type="match status" value="1"/>
</dbReference>
<dbReference type="InterPro" id="IPR021109">
    <property type="entry name" value="Peptidase_aspartic_dom_sf"/>
</dbReference>
<dbReference type="Pfam" id="PF13650">
    <property type="entry name" value="Asp_protease_2"/>
    <property type="match status" value="1"/>
</dbReference>
<gene>
    <name evidence="1" type="ORF">ACFPT7_11005</name>
</gene>
<dbReference type="EMBL" id="JBHSPH010000002">
    <property type="protein sequence ID" value="MFC5862821.1"/>
    <property type="molecule type" value="Genomic_DNA"/>
</dbReference>
<protein>
    <submittedName>
        <fullName evidence="1">Retropepsin-like aspartic protease</fullName>
        <ecNumber evidence="1">3.4.23.-</ecNumber>
    </submittedName>
</protein>
<dbReference type="RefSeq" id="WP_263336894.1">
    <property type="nucleotide sequence ID" value="NZ_JAGSYH010000003.1"/>
</dbReference>
<dbReference type="GO" id="GO:0016787">
    <property type="term" value="F:hydrolase activity"/>
    <property type="evidence" value="ECO:0007669"/>
    <property type="project" value="UniProtKB-KW"/>
</dbReference>
<name>A0ABW1EEY4_9BACT</name>
<evidence type="ECO:0000313" key="2">
    <source>
        <dbReference type="Proteomes" id="UP001596091"/>
    </source>
</evidence>
<organism evidence="1 2">
    <name type="scientific">Acidicapsa dinghuensis</name>
    <dbReference type="NCBI Taxonomy" id="2218256"/>
    <lineage>
        <taxon>Bacteria</taxon>
        <taxon>Pseudomonadati</taxon>
        <taxon>Acidobacteriota</taxon>
        <taxon>Terriglobia</taxon>
        <taxon>Terriglobales</taxon>
        <taxon>Acidobacteriaceae</taxon>
        <taxon>Acidicapsa</taxon>
    </lineage>
</organism>
<comment type="caution">
    <text evidence="1">The sequence shown here is derived from an EMBL/GenBank/DDBJ whole genome shotgun (WGS) entry which is preliminary data.</text>
</comment>
<dbReference type="SUPFAM" id="SSF50630">
    <property type="entry name" value="Acid proteases"/>
    <property type="match status" value="1"/>
</dbReference>
<keyword evidence="1" id="KW-0378">Hydrolase</keyword>
<evidence type="ECO:0000313" key="1">
    <source>
        <dbReference type="EMBL" id="MFC5862821.1"/>
    </source>
</evidence>
<sequence>MVDTGSQITTIDPVLASDLHLKIEGLTGVSGVATQSRSAFTFVDLVEVGRHSVSQFLAIIQDIAELKAADPRIRGILGENFLSHFDLLIDNRQQILCLDESSILAHAIKGDHILLEQPYGPRDDSPFTRPMIVSVRLTTANVAPVLLRLDSGSNAAVLYAVEPRLLRVPVNRAPVLKRVVNGVEQIFAVLPAQDILVGACPVRQVSFVTPMNEVGSGPNPREDGLLPTGAFERVFISYSKNYAALAPWARSGLDR</sequence>